<dbReference type="Proteomes" id="UP001187192">
    <property type="component" value="Unassembled WGS sequence"/>
</dbReference>
<reference evidence="1" key="1">
    <citation type="submission" date="2023-07" db="EMBL/GenBank/DDBJ databases">
        <title>draft genome sequence of fig (Ficus carica).</title>
        <authorList>
            <person name="Takahashi T."/>
            <person name="Nishimura K."/>
        </authorList>
    </citation>
    <scope>NUCLEOTIDE SEQUENCE</scope>
</reference>
<organism evidence="1 2">
    <name type="scientific">Ficus carica</name>
    <name type="common">Common fig</name>
    <dbReference type="NCBI Taxonomy" id="3494"/>
    <lineage>
        <taxon>Eukaryota</taxon>
        <taxon>Viridiplantae</taxon>
        <taxon>Streptophyta</taxon>
        <taxon>Embryophyta</taxon>
        <taxon>Tracheophyta</taxon>
        <taxon>Spermatophyta</taxon>
        <taxon>Magnoliopsida</taxon>
        <taxon>eudicotyledons</taxon>
        <taxon>Gunneridae</taxon>
        <taxon>Pentapetalae</taxon>
        <taxon>rosids</taxon>
        <taxon>fabids</taxon>
        <taxon>Rosales</taxon>
        <taxon>Moraceae</taxon>
        <taxon>Ficeae</taxon>
        <taxon>Ficus</taxon>
    </lineage>
</organism>
<proteinExistence type="predicted"/>
<dbReference type="AlphaFoldDB" id="A0AA88D2E2"/>
<evidence type="ECO:0000313" key="2">
    <source>
        <dbReference type="Proteomes" id="UP001187192"/>
    </source>
</evidence>
<protein>
    <submittedName>
        <fullName evidence="1">Uncharacterized protein</fullName>
    </submittedName>
</protein>
<gene>
    <name evidence="1" type="ORF">TIFTF001_010885</name>
</gene>
<evidence type="ECO:0000313" key="1">
    <source>
        <dbReference type="EMBL" id="GMN41650.1"/>
    </source>
</evidence>
<accession>A0AA88D2E2</accession>
<name>A0AA88D2E2_FICCA</name>
<comment type="caution">
    <text evidence="1">The sequence shown here is derived from an EMBL/GenBank/DDBJ whole genome shotgun (WGS) entry which is preliminary data.</text>
</comment>
<keyword evidence="2" id="KW-1185">Reference proteome</keyword>
<dbReference type="EMBL" id="BTGU01000013">
    <property type="protein sequence ID" value="GMN41650.1"/>
    <property type="molecule type" value="Genomic_DNA"/>
</dbReference>
<sequence>MLECDFVLQTSSGYYGLIRSTEEELEAKLGFNLFFEGEKGLDCCSLSLLCKQMGRNLQGLLEVTKKLVIRARSRLKNPQPKCPACRGEGFEEEKFDRHIIEVCLCNKRTQGKVINSPLFFLSL</sequence>